<name>A0A1I5WPQ5_9FIRM</name>
<reference evidence="2" key="1">
    <citation type="submission" date="2016-10" db="EMBL/GenBank/DDBJ databases">
        <authorList>
            <person name="Varghese N."/>
            <person name="Submissions S."/>
        </authorList>
    </citation>
    <scope>NUCLEOTIDE SEQUENCE [LARGE SCALE GENOMIC DNA]</scope>
    <source>
        <strain evidence="2">P18</strain>
    </source>
</reference>
<evidence type="ECO:0000313" key="2">
    <source>
        <dbReference type="Proteomes" id="UP000182624"/>
    </source>
</evidence>
<sequence length="341" mass="38417">MTRPLLTLCDLDETYCGRLYEYLKENLKLTFRIEAFTSVNILVDFARKNKTSLLVVSESALLELGAAGTEHFKNILILDEDSGGVREEESFYGGQNIAHTTKYQKAGKIVDTIVDFCAEKAEAFDGLTAEFNSDTGNVIGLYSPISKCGQTSLTLKMGEILSSYGRTIMLSFDSFSSLPKILNIESDGSITDLMYYSEGDRNKFCIYLEKIKKTVGNLDVVMPARTAMQIRDISADALKLLLELLVHEAGYKYVLLDLTEYPEGFFEILKLCDKLFTITRQTSADSYRVEIYEEVLRQNGYEDVFASMIKINLPDLKDPPAFSRYTYDLLKKEEIVSDKAG</sequence>
<dbReference type="Proteomes" id="UP000182624">
    <property type="component" value="Unassembled WGS sequence"/>
</dbReference>
<gene>
    <name evidence="1" type="ORF">SAMN04487928_12428</name>
</gene>
<dbReference type="OrthoDB" id="9777019at2"/>
<dbReference type="Gene3D" id="3.40.50.10850">
    <property type="entry name" value="Ntrc-like two-domain protein"/>
    <property type="match status" value="1"/>
</dbReference>
<dbReference type="EMBL" id="FOXO01000024">
    <property type="protein sequence ID" value="SFQ21690.1"/>
    <property type="molecule type" value="Genomic_DNA"/>
</dbReference>
<evidence type="ECO:0008006" key="3">
    <source>
        <dbReference type="Google" id="ProtNLM"/>
    </source>
</evidence>
<keyword evidence="2" id="KW-1185">Reference proteome</keyword>
<dbReference type="RefSeq" id="WP_074890264.1">
    <property type="nucleotide sequence ID" value="NZ_FOXO01000024.1"/>
</dbReference>
<dbReference type="Gene3D" id="3.40.50.300">
    <property type="entry name" value="P-loop containing nucleotide triphosphate hydrolases"/>
    <property type="match status" value="1"/>
</dbReference>
<evidence type="ECO:0000313" key="1">
    <source>
        <dbReference type="EMBL" id="SFQ21690.1"/>
    </source>
</evidence>
<dbReference type="SUPFAM" id="SSF52540">
    <property type="entry name" value="P-loop containing nucleoside triphosphate hydrolases"/>
    <property type="match status" value="1"/>
</dbReference>
<dbReference type="InterPro" id="IPR027417">
    <property type="entry name" value="P-loop_NTPase"/>
</dbReference>
<protein>
    <recommendedName>
        <fullName evidence="3">AAA domain-containing protein</fullName>
    </recommendedName>
</protein>
<proteinExistence type="predicted"/>
<dbReference type="AlphaFoldDB" id="A0A1I5WPQ5"/>
<accession>A0A1I5WPQ5</accession>
<organism evidence="1 2">
    <name type="scientific">Butyrivibrio proteoclasticus</name>
    <dbReference type="NCBI Taxonomy" id="43305"/>
    <lineage>
        <taxon>Bacteria</taxon>
        <taxon>Bacillati</taxon>
        <taxon>Bacillota</taxon>
        <taxon>Clostridia</taxon>
        <taxon>Lachnospirales</taxon>
        <taxon>Lachnospiraceae</taxon>
        <taxon>Butyrivibrio</taxon>
    </lineage>
</organism>